<protein>
    <recommendedName>
        <fullName evidence="7">tRNA (guanine-N(7)-)-methyltransferase</fullName>
        <ecNumber evidence="7">2.1.1.33</ecNumber>
    </recommendedName>
    <alternativeName>
        <fullName evidence="7">tRNA (guanine(46)-N(7))-methyltransferase</fullName>
    </alternativeName>
    <alternativeName>
        <fullName evidence="7">tRNA(m7G46)-methyltransferase</fullName>
    </alternativeName>
</protein>
<evidence type="ECO:0000256" key="1">
    <source>
        <dbReference type="ARBA" id="ARBA00000142"/>
    </source>
</evidence>
<feature type="binding site" evidence="7">
    <location>
        <position position="22"/>
    </location>
    <ligand>
        <name>S-adenosyl-L-methionine</name>
        <dbReference type="ChEBI" id="CHEBI:59789"/>
    </ligand>
</feature>
<organism evidence="8 9">
    <name type="scientific">Roseiterribacter gracilis</name>
    <dbReference type="NCBI Taxonomy" id="2812848"/>
    <lineage>
        <taxon>Bacteria</taxon>
        <taxon>Pseudomonadati</taxon>
        <taxon>Pseudomonadota</taxon>
        <taxon>Alphaproteobacteria</taxon>
        <taxon>Rhodospirillales</taxon>
        <taxon>Roseiterribacteraceae</taxon>
        <taxon>Roseiterribacter</taxon>
    </lineage>
</organism>
<dbReference type="HAMAP" id="MF_01057">
    <property type="entry name" value="tRNA_methyltr_TrmB"/>
    <property type="match status" value="1"/>
</dbReference>
<comment type="function">
    <text evidence="2 7">Catalyzes the formation of N(7)-methylguanine at position 46 (m7G46) in tRNA.</text>
</comment>
<feature type="binding site" evidence="7">
    <location>
        <position position="47"/>
    </location>
    <ligand>
        <name>S-adenosyl-L-methionine</name>
        <dbReference type="ChEBI" id="CHEBI:59789"/>
    </ligand>
</feature>
<comment type="caution">
    <text evidence="8">The sequence shown here is derived from an EMBL/GenBank/DDBJ whole genome shotgun (WGS) entry which is preliminary data.</text>
</comment>
<evidence type="ECO:0000313" key="8">
    <source>
        <dbReference type="EMBL" id="GIL39250.1"/>
    </source>
</evidence>
<evidence type="ECO:0000313" key="9">
    <source>
        <dbReference type="Proteomes" id="UP000681075"/>
    </source>
</evidence>
<evidence type="ECO:0000256" key="5">
    <source>
        <dbReference type="ARBA" id="ARBA00022691"/>
    </source>
</evidence>
<name>A0A8S8XDQ1_9PROT</name>
<evidence type="ECO:0000256" key="3">
    <source>
        <dbReference type="ARBA" id="ARBA00022603"/>
    </source>
</evidence>
<dbReference type="NCBIfam" id="TIGR00091">
    <property type="entry name" value="tRNA (guanosine(46)-N7)-methyltransferase TrmB"/>
    <property type="match status" value="1"/>
</dbReference>
<comment type="similarity">
    <text evidence="7">Belongs to the class I-like SAM-binding methyltransferase superfamily. TrmB family.</text>
</comment>
<dbReference type="PANTHER" id="PTHR23417:SF14">
    <property type="entry name" value="PENTACOTRIPEPTIDE-REPEAT REGION OF PRORP DOMAIN-CONTAINING PROTEIN"/>
    <property type="match status" value="1"/>
</dbReference>
<evidence type="ECO:0000256" key="2">
    <source>
        <dbReference type="ARBA" id="ARBA00003015"/>
    </source>
</evidence>
<feature type="region of interest" description="Interaction with RNA" evidence="7">
    <location>
        <begin position="102"/>
        <end position="107"/>
    </location>
</feature>
<sequence>MLPRVRATVPPDLTDFDSWELEIGFGGGEHLAARAAAHRDVGFLGAEPFLNGVSMLLQAIDRESLTNVRIWPEDARLLLDALPDASMSRIYLLFPDPWPKRRHEKRRFLQTEMLDVFARVLKSGGELRFASDHPDLMDWMLARADAHAAFTGGLVEAEAIGTRYERKNLARHPARYAAYRRF</sequence>
<dbReference type="InterPro" id="IPR003358">
    <property type="entry name" value="tRNA_(Gua-N-7)_MeTrfase_Trmb"/>
</dbReference>
<comment type="catalytic activity">
    <reaction evidence="1 7">
        <text>guanosine(46) in tRNA + S-adenosyl-L-methionine = N(7)-methylguanosine(46) in tRNA + S-adenosyl-L-homocysteine</text>
        <dbReference type="Rhea" id="RHEA:42708"/>
        <dbReference type="Rhea" id="RHEA-COMP:10188"/>
        <dbReference type="Rhea" id="RHEA-COMP:10189"/>
        <dbReference type="ChEBI" id="CHEBI:57856"/>
        <dbReference type="ChEBI" id="CHEBI:59789"/>
        <dbReference type="ChEBI" id="CHEBI:74269"/>
        <dbReference type="ChEBI" id="CHEBI:74480"/>
        <dbReference type="EC" id="2.1.1.33"/>
    </reaction>
</comment>
<keyword evidence="9" id="KW-1185">Reference proteome</keyword>
<keyword evidence="4 7" id="KW-0808">Transferase</keyword>
<proteinExistence type="inferred from homology"/>
<dbReference type="EMBL" id="BOPV01000001">
    <property type="protein sequence ID" value="GIL39250.1"/>
    <property type="molecule type" value="Genomic_DNA"/>
</dbReference>
<dbReference type="InterPro" id="IPR029063">
    <property type="entry name" value="SAM-dependent_MTases_sf"/>
</dbReference>
<feature type="binding site" evidence="7">
    <location>
        <position position="96"/>
    </location>
    <ligand>
        <name>S-adenosyl-L-methionine</name>
        <dbReference type="ChEBI" id="CHEBI:59789"/>
    </ligand>
</feature>
<dbReference type="AlphaFoldDB" id="A0A8S8XDQ1"/>
<feature type="binding site" evidence="7">
    <location>
        <position position="100"/>
    </location>
    <ligand>
        <name>substrate</name>
    </ligand>
</feature>
<dbReference type="Proteomes" id="UP000681075">
    <property type="component" value="Unassembled WGS sequence"/>
</dbReference>
<reference evidence="8" key="1">
    <citation type="submission" date="2021-02" db="EMBL/GenBank/DDBJ databases">
        <title>Genome sequence of Rhodospirillales sp. strain TMPK1 isolated from soil.</title>
        <authorList>
            <person name="Nakai R."/>
            <person name="Kusada H."/>
            <person name="Tamaki H."/>
        </authorList>
    </citation>
    <scope>NUCLEOTIDE SEQUENCE</scope>
    <source>
        <strain evidence="8">TMPK1</strain>
    </source>
</reference>
<keyword evidence="5 7" id="KW-0949">S-adenosyl-L-methionine</keyword>
<dbReference type="EC" id="2.1.1.33" evidence="7"/>
<dbReference type="Pfam" id="PF02390">
    <property type="entry name" value="Methyltransf_4"/>
    <property type="match status" value="1"/>
</dbReference>
<dbReference type="GO" id="GO:0008176">
    <property type="term" value="F:tRNA (guanine(46)-N7)-methyltransferase activity"/>
    <property type="evidence" value="ECO:0007669"/>
    <property type="project" value="UniProtKB-UniRule"/>
</dbReference>
<evidence type="ECO:0000256" key="4">
    <source>
        <dbReference type="ARBA" id="ARBA00022679"/>
    </source>
</evidence>
<dbReference type="PANTHER" id="PTHR23417">
    <property type="entry name" value="3-DEOXY-D-MANNO-OCTULOSONIC-ACID TRANSFERASE/TRNA GUANINE-N 7 - -METHYLTRANSFERASE"/>
    <property type="match status" value="1"/>
</dbReference>
<feature type="binding site" evidence="7">
    <location>
        <begin position="162"/>
        <end position="165"/>
    </location>
    <ligand>
        <name>substrate</name>
    </ligand>
</feature>
<accession>A0A8S8XDQ1</accession>
<keyword evidence="6 7" id="KW-0819">tRNA processing</keyword>
<dbReference type="GO" id="GO:0043527">
    <property type="term" value="C:tRNA methyltransferase complex"/>
    <property type="evidence" value="ECO:0007669"/>
    <property type="project" value="TreeGrafter"/>
</dbReference>
<keyword evidence="3 7" id="KW-0489">Methyltransferase</keyword>
<dbReference type="Gene3D" id="3.40.50.150">
    <property type="entry name" value="Vaccinia Virus protein VP39"/>
    <property type="match status" value="1"/>
</dbReference>
<dbReference type="PROSITE" id="PS51625">
    <property type="entry name" value="SAM_MT_TRMB"/>
    <property type="match status" value="1"/>
</dbReference>
<dbReference type="RefSeq" id="WP_420242349.1">
    <property type="nucleotide sequence ID" value="NZ_BOPV01000001.1"/>
</dbReference>
<dbReference type="InterPro" id="IPR055361">
    <property type="entry name" value="tRNA_methyltr_TrmB_bact"/>
</dbReference>
<comment type="pathway">
    <text evidence="7">tRNA modification; N(7)-methylguanine-tRNA biosynthesis.</text>
</comment>
<gene>
    <name evidence="7" type="primary">trmB</name>
    <name evidence="8" type="ORF">TMPK1_14870</name>
</gene>
<feature type="binding site" evidence="7">
    <location>
        <position position="132"/>
    </location>
    <ligand>
        <name>substrate</name>
    </ligand>
</feature>
<feature type="binding site" evidence="7">
    <location>
        <position position="74"/>
    </location>
    <ligand>
        <name>S-adenosyl-L-methionine</name>
        <dbReference type="ChEBI" id="CHEBI:59789"/>
    </ligand>
</feature>
<evidence type="ECO:0000256" key="6">
    <source>
        <dbReference type="ARBA" id="ARBA00022694"/>
    </source>
</evidence>
<dbReference type="SUPFAM" id="SSF53335">
    <property type="entry name" value="S-adenosyl-L-methionine-dependent methyltransferases"/>
    <property type="match status" value="1"/>
</dbReference>
<evidence type="ECO:0000256" key="7">
    <source>
        <dbReference type="HAMAP-Rule" id="MF_01057"/>
    </source>
</evidence>